<dbReference type="Gene3D" id="3.40.50.11260">
    <property type="match status" value="1"/>
</dbReference>
<dbReference type="InterPro" id="IPR020568">
    <property type="entry name" value="Ribosomal_Su5_D2-typ_SF"/>
</dbReference>
<protein>
    <recommendedName>
        <fullName evidence="10">Histidine kinase/HSP90-like ATPase domain-containing protein</fullName>
    </recommendedName>
</protein>
<dbReference type="Pfam" id="PF00183">
    <property type="entry name" value="HSP90"/>
    <property type="match status" value="1"/>
</dbReference>
<dbReference type="InterPro" id="IPR001404">
    <property type="entry name" value="Hsp90_fam"/>
</dbReference>
<dbReference type="SUPFAM" id="SSF110942">
    <property type="entry name" value="HSP90 C-terminal domain"/>
    <property type="match status" value="1"/>
</dbReference>
<feature type="binding site" evidence="7">
    <location>
        <begin position="158"/>
        <end position="163"/>
    </location>
    <ligand>
        <name>ATP</name>
        <dbReference type="ChEBI" id="CHEBI:30616"/>
    </ligand>
</feature>
<feature type="domain" description="Histidine kinase/HSP90-like ATPase" evidence="10">
    <location>
        <begin position="63"/>
        <end position="220"/>
    </location>
</feature>
<reference evidence="11 12" key="1">
    <citation type="submission" date="2017-08" db="EMBL/GenBank/DDBJ databases">
        <title>Acidophilic green algal genome provides insights into adaptation to an acidic environment.</title>
        <authorList>
            <person name="Hirooka S."/>
            <person name="Hirose Y."/>
            <person name="Kanesaki Y."/>
            <person name="Higuchi S."/>
            <person name="Fujiwara T."/>
            <person name="Onuma R."/>
            <person name="Era A."/>
            <person name="Ohbayashi R."/>
            <person name="Uzuka A."/>
            <person name="Nozaki H."/>
            <person name="Yoshikawa H."/>
            <person name="Miyagishima S.Y."/>
        </authorList>
    </citation>
    <scope>NUCLEOTIDE SEQUENCE [LARGE SCALE GENOMIC DNA]</scope>
    <source>
        <strain evidence="11 12">NIES-2499</strain>
    </source>
</reference>
<dbReference type="OrthoDB" id="28737at2759"/>
<feature type="binding site" evidence="7">
    <location>
        <position position="74"/>
    </location>
    <ligand>
        <name>ATP</name>
        <dbReference type="ChEBI" id="CHEBI:30616"/>
    </ligand>
</feature>
<evidence type="ECO:0000256" key="7">
    <source>
        <dbReference type="PIRSR" id="PIRSR002583-1"/>
    </source>
</evidence>
<evidence type="ECO:0000256" key="3">
    <source>
        <dbReference type="ARBA" id="ARBA00022490"/>
    </source>
</evidence>
<dbReference type="Gene3D" id="1.20.120.790">
    <property type="entry name" value="Heat shock protein 90, C-terminal domain"/>
    <property type="match status" value="1"/>
</dbReference>
<keyword evidence="6" id="KW-0143">Chaperone</keyword>
<evidence type="ECO:0000256" key="4">
    <source>
        <dbReference type="ARBA" id="ARBA00022741"/>
    </source>
</evidence>
<comment type="caution">
    <text evidence="11">The sequence shown here is derived from an EMBL/GenBank/DDBJ whole genome shotgun (WGS) entry which is preliminary data.</text>
</comment>
<dbReference type="STRING" id="1157962.A0A250WQQ1"/>
<evidence type="ECO:0000256" key="2">
    <source>
        <dbReference type="ARBA" id="ARBA00008239"/>
    </source>
</evidence>
<feature type="compositionally biased region" description="Acidic residues" evidence="8">
    <location>
        <begin position="748"/>
        <end position="774"/>
    </location>
</feature>
<dbReference type="FunFam" id="3.30.565.10:FF:000005">
    <property type="entry name" value="Heat shock protein 90"/>
    <property type="match status" value="1"/>
</dbReference>
<dbReference type="EMBL" id="BEGY01000002">
    <property type="protein sequence ID" value="GAX73175.1"/>
    <property type="molecule type" value="Genomic_DNA"/>
</dbReference>
<dbReference type="InterPro" id="IPR037196">
    <property type="entry name" value="HSP90_C"/>
</dbReference>
<keyword evidence="9" id="KW-0732">Signal</keyword>
<dbReference type="PANTHER" id="PTHR11528">
    <property type="entry name" value="HEAT SHOCK PROTEIN 90 FAMILY MEMBER"/>
    <property type="match status" value="1"/>
</dbReference>
<dbReference type="GO" id="GO:0051082">
    <property type="term" value="F:unfolded protein binding"/>
    <property type="evidence" value="ECO:0007669"/>
    <property type="project" value="InterPro"/>
</dbReference>
<dbReference type="SMART" id="SM00387">
    <property type="entry name" value="HATPase_c"/>
    <property type="match status" value="1"/>
</dbReference>
<dbReference type="Proteomes" id="UP000232323">
    <property type="component" value="Unassembled WGS sequence"/>
</dbReference>
<feature type="binding site" evidence="7">
    <location>
        <position position="123"/>
    </location>
    <ligand>
        <name>ATP</name>
        <dbReference type="ChEBI" id="CHEBI:30616"/>
    </ligand>
</feature>
<dbReference type="PROSITE" id="PS00298">
    <property type="entry name" value="HSP90"/>
    <property type="match status" value="1"/>
</dbReference>
<feature type="region of interest" description="Disordered" evidence="8">
    <location>
        <begin position="744"/>
        <end position="774"/>
    </location>
</feature>
<dbReference type="NCBIfam" id="NF003555">
    <property type="entry name" value="PRK05218.1"/>
    <property type="match status" value="1"/>
</dbReference>
<dbReference type="GO" id="GO:0016887">
    <property type="term" value="F:ATP hydrolysis activity"/>
    <property type="evidence" value="ECO:0007669"/>
    <property type="project" value="InterPro"/>
</dbReference>
<evidence type="ECO:0000256" key="6">
    <source>
        <dbReference type="ARBA" id="ARBA00023186"/>
    </source>
</evidence>
<feature type="binding site" evidence="7">
    <location>
        <begin position="138"/>
        <end position="139"/>
    </location>
    <ligand>
        <name>ATP</name>
        <dbReference type="ChEBI" id="CHEBI:30616"/>
    </ligand>
</feature>
<keyword evidence="12" id="KW-1185">Reference proteome</keyword>
<dbReference type="FunFam" id="1.20.120.790:FF:000001">
    <property type="entry name" value="Heat shock protein 90 alpha"/>
    <property type="match status" value="1"/>
</dbReference>
<dbReference type="InterPro" id="IPR019805">
    <property type="entry name" value="Heat_shock_protein_90_CS"/>
</dbReference>
<gene>
    <name evidence="11" type="ORF">CEUSTIGMA_g628.t1</name>
</gene>
<dbReference type="SUPFAM" id="SSF54211">
    <property type="entry name" value="Ribosomal protein S5 domain 2-like"/>
    <property type="match status" value="1"/>
</dbReference>
<feature type="binding site" evidence="7">
    <location>
        <position position="418"/>
    </location>
    <ligand>
        <name>ATP</name>
        <dbReference type="ChEBI" id="CHEBI:30616"/>
    </ligand>
</feature>
<keyword evidence="4 7" id="KW-0547">Nucleotide-binding</keyword>
<evidence type="ECO:0000256" key="1">
    <source>
        <dbReference type="ARBA" id="ARBA00004496"/>
    </source>
</evidence>
<evidence type="ECO:0000256" key="9">
    <source>
        <dbReference type="SAM" id="SignalP"/>
    </source>
</evidence>
<dbReference type="SUPFAM" id="SSF55874">
    <property type="entry name" value="ATPase domain of HSP90 chaperone/DNA topoisomerase II/histidine kinase"/>
    <property type="match status" value="1"/>
</dbReference>
<keyword evidence="5 7" id="KW-0067">ATP-binding</keyword>
<feature type="binding site" evidence="7">
    <location>
        <position position="137"/>
    </location>
    <ligand>
        <name>ATP</name>
        <dbReference type="ChEBI" id="CHEBI:30616"/>
    </ligand>
</feature>
<feature type="binding site" evidence="7">
    <location>
        <position position="118"/>
    </location>
    <ligand>
        <name>ATP</name>
        <dbReference type="ChEBI" id="CHEBI:30616"/>
    </ligand>
</feature>
<dbReference type="AlphaFoldDB" id="A0A250WQQ1"/>
<dbReference type="GO" id="GO:0005737">
    <property type="term" value="C:cytoplasm"/>
    <property type="evidence" value="ECO:0007669"/>
    <property type="project" value="UniProtKB-SubCell"/>
</dbReference>
<evidence type="ECO:0000313" key="11">
    <source>
        <dbReference type="EMBL" id="GAX73175.1"/>
    </source>
</evidence>
<sequence>MKQFTLKFFVFTVFAASLYTSCLSSDATPADASKKVRSGSEEYTFQAEVNRLMDILVNSLYSNKDVFLRELISNACDAMDKIRFLSLTDKNVLGEGDNAKLEIKISLDKEKNMLYIQDRGIGMTKVDLIKNLGTIAKSGTSAFLEQAQKGGDVNLIGQFGVGFYSVYLVSDWVEVISKHNDDKQYIWSSSADGSFTIVEDTENEALGRGTLIKIHLKPEALEYIEESKLKELVTRYSEFMNFPIYIQTLKEVDVPIEDDEEDKEEEKADGEEEEDGVDDDEDDSSDSEDEKPATRKEKQLVWDLVNDNKAIWLRKPSEVTKEEYDKFYKAVSKNFDEALTFSHFKAEGDIEFKAVLFIPSTAPFDFYDKYYDRKSTPSIKLYVRRVFISDDVAELLPKYLAFVRGIVDSDTLPLQVSREQLQQHDSLKTIKKKLVRKLLDIIKKMADDELRCKEQDEPDSEVEEGDKVSDEDCKKFASFWKQFGRAIKLGIIEDTTNRNRLAKLLRFKTSKSGDELISLDDYISNMKEGQKEIYFLGGQSEKDIASSPYVERLLKKDYEVIYFTDVLDEYVMQHMTEYDDKKFSDASKDELKMRDQDEKESKRDKALKEEFKDFTKWWKKTVGEDKVANVKVSSRLLTTPCIVVAGKYGQSANMERITKAQAFQDPSRASYMRSQRVLEINPRHPLIKGLKDKVTADEADPTSVSLAKLIFETAMIESGFQVEDTKSFSDRVYELAKDGLGLTGSLNDIEEEAPDNEDETAEDAAEDAEVKEEL</sequence>
<organism evidence="11 12">
    <name type="scientific">Chlamydomonas eustigma</name>
    <dbReference type="NCBI Taxonomy" id="1157962"/>
    <lineage>
        <taxon>Eukaryota</taxon>
        <taxon>Viridiplantae</taxon>
        <taxon>Chlorophyta</taxon>
        <taxon>core chlorophytes</taxon>
        <taxon>Chlorophyceae</taxon>
        <taxon>CS clade</taxon>
        <taxon>Chlamydomonadales</taxon>
        <taxon>Chlamydomonadaceae</taxon>
        <taxon>Chlamydomonas</taxon>
    </lineage>
</organism>
<feature type="binding site" evidence="7">
    <location>
        <position position="70"/>
    </location>
    <ligand>
        <name>ATP</name>
        <dbReference type="ChEBI" id="CHEBI:30616"/>
    </ligand>
</feature>
<dbReference type="InterPro" id="IPR003594">
    <property type="entry name" value="HATPase_dom"/>
</dbReference>
<feature type="compositionally biased region" description="Acidic residues" evidence="8">
    <location>
        <begin position="255"/>
        <end position="289"/>
    </location>
</feature>
<keyword evidence="3" id="KW-0963">Cytoplasm</keyword>
<dbReference type="InterPro" id="IPR020575">
    <property type="entry name" value="Hsp90_N"/>
</dbReference>
<dbReference type="PRINTS" id="PR00775">
    <property type="entry name" value="HEATSHOCK90"/>
</dbReference>
<dbReference type="InterPro" id="IPR036890">
    <property type="entry name" value="HATPase_C_sf"/>
</dbReference>
<dbReference type="HAMAP" id="MF_00505">
    <property type="entry name" value="HSP90"/>
    <property type="match status" value="1"/>
</dbReference>
<dbReference type="CDD" id="cd16927">
    <property type="entry name" value="HATPase_Hsp90-like"/>
    <property type="match status" value="1"/>
</dbReference>
<evidence type="ECO:0000256" key="8">
    <source>
        <dbReference type="SAM" id="MobiDB-lite"/>
    </source>
</evidence>
<evidence type="ECO:0000313" key="12">
    <source>
        <dbReference type="Proteomes" id="UP000232323"/>
    </source>
</evidence>
<name>A0A250WQQ1_9CHLO</name>
<feature type="binding site" evidence="7">
    <location>
        <position position="131"/>
    </location>
    <ligand>
        <name>ATP</name>
        <dbReference type="ChEBI" id="CHEBI:30616"/>
    </ligand>
</feature>
<feature type="region of interest" description="Disordered" evidence="8">
    <location>
        <begin position="255"/>
        <end position="295"/>
    </location>
</feature>
<dbReference type="GO" id="GO:0140662">
    <property type="term" value="F:ATP-dependent protein folding chaperone"/>
    <property type="evidence" value="ECO:0007669"/>
    <property type="project" value="InterPro"/>
</dbReference>
<dbReference type="Pfam" id="PF13589">
    <property type="entry name" value="HATPase_c_3"/>
    <property type="match status" value="1"/>
</dbReference>
<evidence type="ECO:0000259" key="10">
    <source>
        <dbReference type="SMART" id="SM00387"/>
    </source>
</evidence>
<dbReference type="PIRSF" id="PIRSF002583">
    <property type="entry name" value="Hsp90"/>
    <property type="match status" value="1"/>
</dbReference>
<dbReference type="FunFam" id="3.40.50.11260:FF:000001">
    <property type="entry name" value="Heat shock protein 90 alpha"/>
    <property type="match status" value="1"/>
</dbReference>
<dbReference type="Gene3D" id="3.30.230.80">
    <property type="match status" value="1"/>
</dbReference>
<feature type="binding site" evidence="7">
    <location>
        <position position="210"/>
    </location>
    <ligand>
        <name>ATP</name>
        <dbReference type="ChEBI" id="CHEBI:30616"/>
    </ligand>
</feature>
<dbReference type="GO" id="GO:0005524">
    <property type="term" value="F:ATP binding"/>
    <property type="evidence" value="ECO:0007669"/>
    <property type="project" value="UniProtKB-KW"/>
</dbReference>
<dbReference type="Gene3D" id="3.30.565.10">
    <property type="entry name" value="Histidine kinase-like ATPase, C-terminal domain"/>
    <property type="match status" value="1"/>
</dbReference>
<comment type="similarity">
    <text evidence="2">Belongs to the heat shock protein 90 family.</text>
</comment>
<proteinExistence type="inferred from homology"/>
<evidence type="ECO:0000256" key="5">
    <source>
        <dbReference type="ARBA" id="ARBA00022840"/>
    </source>
</evidence>
<feature type="chain" id="PRO_5011992988" description="Histidine kinase/HSP90-like ATPase domain-containing protein" evidence="9">
    <location>
        <begin position="25"/>
        <end position="774"/>
    </location>
</feature>
<feature type="signal peptide" evidence="9">
    <location>
        <begin position="1"/>
        <end position="24"/>
    </location>
</feature>
<comment type="subcellular location">
    <subcellularLocation>
        <location evidence="1">Cytoplasm</location>
    </subcellularLocation>
</comment>
<accession>A0A250WQQ1</accession>